<dbReference type="EMBL" id="JABELX010000004">
    <property type="protein sequence ID" value="NNH70551.1"/>
    <property type="molecule type" value="Genomic_DNA"/>
</dbReference>
<gene>
    <name evidence="2" type="ORF">HLB23_11880</name>
</gene>
<keyword evidence="1" id="KW-1133">Transmembrane helix</keyword>
<accession>A0A849CC53</accession>
<feature type="transmembrane region" description="Helical" evidence="1">
    <location>
        <begin position="66"/>
        <end position="83"/>
    </location>
</feature>
<keyword evidence="3" id="KW-1185">Reference proteome</keyword>
<dbReference type="Proteomes" id="UP000586827">
    <property type="component" value="Unassembled WGS sequence"/>
</dbReference>
<evidence type="ECO:0000313" key="2">
    <source>
        <dbReference type="EMBL" id="NNH70551.1"/>
    </source>
</evidence>
<comment type="caution">
    <text evidence="2">The sequence shown here is derived from an EMBL/GenBank/DDBJ whole genome shotgun (WGS) entry which is preliminary data.</text>
</comment>
<evidence type="ECO:0000256" key="1">
    <source>
        <dbReference type="SAM" id="Phobius"/>
    </source>
</evidence>
<sequence length="96" mass="10598">MSRTTIIIIIGFVLLGLFLLCGSLFGRRGMHRAAEDFLLVWLALVIGNMAVGVIDEGYGVAEEIPFLLINFIPPGIVAAVAWFRTRPSLRQPQNRS</sequence>
<feature type="transmembrane region" description="Helical" evidence="1">
    <location>
        <begin position="6"/>
        <end position="25"/>
    </location>
</feature>
<feature type="transmembrane region" description="Helical" evidence="1">
    <location>
        <begin position="37"/>
        <end position="54"/>
    </location>
</feature>
<reference evidence="2 3" key="1">
    <citation type="submission" date="2020-05" db="EMBL/GenBank/DDBJ databases">
        <title>MicrobeNet Type strains.</title>
        <authorList>
            <person name="Nicholson A.C."/>
        </authorList>
    </citation>
    <scope>NUCLEOTIDE SEQUENCE [LARGE SCALE GENOMIC DNA]</scope>
    <source>
        <strain evidence="2 3">JCM 3224</strain>
    </source>
</reference>
<keyword evidence="1" id="KW-0472">Membrane</keyword>
<organism evidence="2 3">
    <name type="scientific">Nocardia uniformis</name>
    <dbReference type="NCBI Taxonomy" id="53432"/>
    <lineage>
        <taxon>Bacteria</taxon>
        <taxon>Bacillati</taxon>
        <taxon>Actinomycetota</taxon>
        <taxon>Actinomycetes</taxon>
        <taxon>Mycobacteriales</taxon>
        <taxon>Nocardiaceae</taxon>
        <taxon>Nocardia</taxon>
    </lineage>
</organism>
<proteinExistence type="predicted"/>
<dbReference type="AlphaFoldDB" id="A0A849CC53"/>
<keyword evidence="1" id="KW-0812">Transmembrane</keyword>
<dbReference type="RefSeq" id="WP_067522833.1">
    <property type="nucleotide sequence ID" value="NZ_JABELX010000004.1"/>
</dbReference>
<name>A0A849CC53_9NOCA</name>
<evidence type="ECO:0000313" key="3">
    <source>
        <dbReference type="Proteomes" id="UP000586827"/>
    </source>
</evidence>
<protein>
    <submittedName>
        <fullName evidence="2">Uncharacterized protein</fullName>
    </submittedName>
</protein>